<evidence type="ECO:0000256" key="1">
    <source>
        <dbReference type="SAM" id="MobiDB-lite"/>
    </source>
</evidence>
<protein>
    <submittedName>
        <fullName evidence="2">Uncharacterized protein</fullName>
    </submittedName>
</protein>
<sequence>MSKDKMMPTVTSSPSKHKATKTPHTHRRSKAGESTREQQRCTSRPRPRENRESASQFQGQASSSSYPYISEGNFEPRTGENDDTEIWLQVDRAQWKTPISANPGSQGDTMPGVAFVSTNNNTPGDELHCIDRWMVQDTRGGPWNGVGWVGGGDQGCALLGYLGTGLDKFQGQVLVADIIALGPFFRAKNNNNGEQK</sequence>
<dbReference type="AlphaFoldDB" id="A0AAD5WPN2"/>
<feature type="compositionally biased region" description="Basic and acidic residues" evidence="1">
    <location>
        <begin position="30"/>
        <end position="39"/>
    </location>
</feature>
<feature type="region of interest" description="Disordered" evidence="1">
    <location>
        <begin position="1"/>
        <end position="80"/>
    </location>
</feature>
<dbReference type="Proteomes" id="UP001201980">
    <property type="component" value="Unassembled WGS sequence"/>
</dbReference>
<reference evidence="2" key="1">
    <citation type="submission" date="2022-07" db="EMBL/GenBank/DDBJ databases">
        <title>Draft genome sequence of Zalerion maritima ATCC 34329, a (micro)plastics degrading marine fungus.</title>
        <authorList>
            <person name="Paco A."/>
            <person name="Goncalves M.F.M."/>
            <person name="Rocha-Santos T.A.P."/>
            <person name="Alves A."/>
        </authorList>
    </citation>
    <scope>NUCLEOTIDE SEQUENCE</scope>
    <source>
        <strain evidence="2">ATCC 34329</strain>
    </source>
</reference>
<accession>A0AAD5WPN2</accession>
<gene>
    <name evidence="2" type="ORF">MKZ38_004831</name>
</gene>
<comment type="caution">
    <text evidence="2">The sequence shown here is derived from an EMBL/GenBank/DDBJ whole genome shotgun (WGS) entry which is preliminary data.</text>
</comment>
<organism evidence="2 3">
    <name type="scientific">Zalerion maritima</name>
    <dbReference type="NCBI Taxonomy" id="339359"/>
    <lineage>
        <taxon>Eukaryota</taxon>
        <taxon>Fungi</taxon>
        <taxon>Dikarya</taxon>
        <taxon>Ascomycota</taxon>
        <taxon>Pezizomycotina</taxon>
        <taxon>Sordariomycetes</taxon>
        <taxon>Lulworthiomycetidae</taxon>
        <taxon>Lulworthiales</taxon>
        <taxon>Lulworthiaceae</taxon>
        <taxon>Zalerion</taxon>
    </lineage>
</organism>
<evidence type="ECO:0000313" key="3">
    <source>
        <dbReference type="Proteomes" id="UP001201980"/>
    </source>
</evidence>
<feature type="compositionally biased region" description="Low complexity" evidence="1">
    <location>
        <begin position="53"/>
        <end position="65"/>
    </location>
</feature>
<name>A0AAD5WPN2_9PEZI</name>
<dbReference type="EMBL" id="JAKWBI020000284">
    <property type="protein sequence ID" value="KAJ2897277.1"/>
    <property type="molecule type" value="Genomic_DNA"/>
</dbReference>
<evidence type="ECO:0000313" key="2">
    <source>
        <dbReference type="EMBL" id="KAJ2897277.1"/>
    </source>
</evidence>
<feature type="compositionally biased region" description="Basic residues" evidence="1">
    <location>
        <begin position="15"/>
        <end position="29"/>
    </location>
</feature>
<keyword evidence="3" id="KW-1185">Reference proteome</keyword>
<proteinExistence type="predicted"/>